<sequence length="829" mass="84736">MTFFLFWLLSLPLIILSYVSASQAAGVLRNVTLDDNALTSIFRFSLGWRRVTDVNAIGGSYASSHRVGSWVEAELPEGVTAVHFMGFPGTRSSRYLVCLDCSTEGAYMDVVEVEAADSYSGRSKSLFTISGTNPSVPHSLHVVNWWDATHGGHGQIALDGLVVTIRVQEPVFRTSGHVLSPFFSTNENPWIVGDSELGEESEEQLDGSLRLYSGMVAPQRSGSPLQGTPFFPVGFIPEGSGEPVSNTGPKTIASQAVPPFTTDITSWPSFQFVRPQASNFNSPLLAQSNVMVDLPSSTIQAVTPPSQSPDSDTSFTTFKFTLGPFTIVIPVPVSTTVPQTSVSTSVPVTSGSQTSTFSGSQSLSQPVSSGSSTIEPGSTASFPATTTMSTGSSVTVPSGISPTFPEVPSTSSIPSTTTSPTISNLPSSDISSASASSSILSVSSETPSTSPAPSSSVLTSTLISSSGLTTSPFSLTITISATSSDSASPTSALSSVTQSSDTLHATLTPTTSTSGSTKSLRDSSTSASETTSSVSGGLTSQTSAAGGTLSSTQSGPISASQSSTSRSSSGSASISTTATESRGSSSSVTVSSGITSRVLTSSTPASTLSISTTSSSSAPGTRSNISTGTSSSSGITSSSATSTSATDASTSESSTGVATTITSKFTDVPTAPTITFTGTSAAGSLGNSQALSTSLVVLVAVLASLSIFSILLAVIMIVRHSRRRSRTFNIEGGAASIITPFPPGPPHSGLSPPSAPSPPSAYSSSSKPTGRNSYTTKYFGDSIIPRPYEAHLATSGDFAGLSMTSRPDHGFASGTYPIFISRNNTDSYL</sequence>
<feature type="transmembrane region" description="Helical" evidence="2">
    <location>
        <begin position="695"/>
        <end position="718"/>
    </location>
</feature>
<gene>
    <name evidence="4" type="ORF">GFSPODELE1_LOCUS1065</name>
</gene>
<keyword evidence="2" id="KW-0812">Transmembrane</keyword>
<proteinExistence type="predicted"/>
<feature type="chain" id="PRO_5046020322" evidence="3">
    <location>
        <begin position="22"/>
        <end position="829"/>
    </location>
</feature>
<keyword evidence="2" id="KW-1133">Transmembrane helix</keyword>
<dbReference type="Proteomes" id="UP001497453">
    <property type="component" value="Chromosome 1"/>
</dbReference>
<protein>
    <submittedName>
        <fullName evidence="4">Uncharacterized protein</fullName>
    </submittedName>
</protein>
<name>A0ABP1CKC3_9APHY</name>
<reference evidence="5" key="1">
    <citation type="submission" date="2024-04" db="EMBL/GenBank/DDBJ databases">
        <authorList>
            <person name="Shaw F."/>
            <person name="Minotto A."/>
        </authorList>
    </citation>
    <scope>NUCLEOTIDE SEQUENCE [LARGE SCALE GENOMIC DNA]</scope>
</reference>
<keyword evidence="2" id="KW-0472">Membrane</keyword>
<evidence type="ECO:0000256" key="2">
    <source>
        <dbReference type="SAM" id="Phobius"/>
    </source>
</evidence>
<evidence type="ECO:0000313" key="5">
    <source>
        <dbReference type="Proteomes" id="UP001497453"/>
    </source>
</evidence>
<evidence type="ECO:0000256" key="3">
    <source>
        <dbReference type="SAM" id="SignalP"/>
    </source>
</evidence>
<feature type="compositionally biased region" description="Low complexity" evidence="1">
    <location>
        <begin position="338"/>
        <end position="372"/>
    </location>
</feature>
<feature type="compositionally biased region" description="Polar residues" evidence="1">
    <location>
        <begin position="373"/>
        <end position="384"/>
    </location>
</feature>
<feature type="signal peptide" evidence="3">
    <location>
        <begin position="1"/>
        <end position="21"/>
    </location>
</feature>
<evidence type="ECO:0000313" key="4">
    <source>
        <dbReference type="EMBL" id="CAL1696151.1"/>
    </source>
</evidence>
<accession>A0ABP1CKC3</accession>
<evidence type="ECO:0000256" key="1">
    <source>
        <dbReference type="SAM" id="MobiDB-lite"/>
    </source>
</evidence>
<feature type="compositionally biased region" description="Low complexity" evidence="1">
    <location>
        <begin position="483"/>
        <end position="535"/>
    </location>
</feature>
<dbReference type="EMBL" id="OZ037944">
    <property type="protein sequence ID" value="CAL1696151.1"/>
    <property type="molecule type" value="Genomic_DNA"/>
</dbReference>
<feature type="compositionally biased region" description="Low complexity" evidence="1">
    <location>
        <begin position="385"/>
        <end position="430"/>
    </location>
</feature>
<organism evidence="4 5">
    <name type="scientific">Somion occarium</name>
    <dbReference type="NCBI Taxonomy" id="3059160"/>
    <lineage>
        <taxon>Eukaryota</taxon>
        <taxon>Fungi</taxon>
        <taxon>Dikarya</taxon>
        <taxon>Basidiomycota</taxon>
        <taxon>Agaricomycotina</taxon>
        <taxon>Agaricomycetes</taxon>
        <taxon>Polyporales</taxon>
        <taxon>Cerrenaceae</taxon>
        <taxon>Somion</taxon>
    </lineage>
</organism>
<keyword evidence="3" id="KW-0732">Signal</keyword>
<feature type="region of interest" description="Disordered" evidence="1">
    <location>
        <begin position="338"/>
        <end position="430"/>
    </location>
</feature>
<feature type="compositionally biased region" description="Polar residues" evidence="1">
    <location>
        <begin position="536"/>
        <end position="557"/>
    </location>
</feature>
<feature type="region of interest" description="Disordered" evidence="1">
    <location>
        <begin position="739"/>
        <end position="770"/>
    </location>
</feature>
<feature type="region of interest" description="Disordered" evidence="1">
    <location>
        <begin position="483"/>
        <end position="657"/>
    </location>
</feature>
<keyword evidence="5" id="KW-1185">Reference proteome</keyword>
<feature type="compositionally biased region" description="Low complexity" evidence="1">
    <location>
        <begin position="558"/>
        <end position="656"/>
    </location>
</feature>